<dbReference type="GO" id="GO:0004848">
    <property type="term" value="F:ureidoglycolate hydrolase activity"/>
    <property type="evidence" value="ECO:0007669"/>
    <property type="project" value="InterPro"/>
</dbReference>
<evidence type="ECO:0000256" key="4">
    <source>
        <dbReference type="ARBA" id="ARBA00047684"/>
    </source>
</evidence>
<dbReference type="Gene3D" id="2.60.120.480">
    <property type="entry name" value="Ureidoglycolate hydrolase"/>
    <property type="match status" value="1"/>
</dbReference>
<dbReference type="GO" id="GO:0050385">
    <property type="term" value="F:ureidoglycolate lyase activity"/>
    <property type="evidence" value="ECO:0007669"/>
    <property type="project" value="UniProtKB-EC"/>
</dbReference>
<protein>
    <recommendedName>
        <fullName evidence="6">Ureidoglycolate hydrolase</fullName>
    </recommendedName>
</protein>
<evidence type="ECO:0000313" key="5">
    <source>
        <dbReference type="EMBL" id="SVA74208.1"/>
    </source>
</evidence>
<dbReference type="Pfam" id="PF04115">
    <property type="entry name" value="Ureidogly_lyase"/>
    <property type="match status" value="1"/>
</dbReference>
<dbReference type="GO" id="GO:0000256">
    <property type="term" value="P:allantoin catabolic process"/>
    <property type="evidence" value="ECO:0007669"/>
    <property type="project" value="InterPro"/>
</dbReference>
<dbReference type="InterPro" id="IPR047233">
    <property type="entry name" value="UAH_cupin"/>
</dbReference>
<dbReference type="CDD" id="cd20298">
    <property type="entry name" value="cupin_UAH"/>
    <property type="match status" value="1"/>
</dbReference>
<dbReference type="PANTHER" id="PTHR21221">
    <property type="entry name" value="UREIDOGLYCOLATE HYDROLASE"/>
    <property type="match status" value="1"/>
</dbReference>
<evidence type="ECO:0000256" key="3">
    <source>
        <dbReference type="ARBA" id="ARBA00023239"/>
    </source>
</evidence>
<gene>
    <name evidence="5" type="ORF">METZ01_LOCUS127062</name>
</gene>
<evidence type="ECO:0008006" key="6">
    <source>
        <dbReference type="Google" id="ProtNLM"/>
    </source>
</evidence>
<organism evidence="5">
    <name type="scientific">marine metagenome</name>
    <dbReference type="NCBI Taxonomy" id="408172"/>
    <lineage>
        <taxon>unclassified sequences</taxon>
        <taxon>metagenomes</taxon>
        <taxon>ecological metagenomes</taxon>
    </lineage>
</organism>
<sequence>MTLTPEALTTENFSPFGQVISCENIEHTTINDGYAEKYADLALIDTQEDQGSTGVHIFVAKKRQFPLQITMLEKHPFFSQAFIPRGKTQFVVVVAPPSEELVTENVRAFISNGDQGINYSRGVWHFPLITLDDNSHFIVIDRKHKTDIDSIEQCIVKPINDIHITLELSL</sequence>
<comment type="catalytic activity">
    <reaction evidence="4">
        <text>(S)-ureidoglycolate = urea + glyoxylate</text>
        <dbReference type="Rhea" id="RHEA:11304"/>
        <dbReference type="ChEBI" id="CHEBI:16199"/>
        <dbReference type="ChEBI" id="CHEBI:36655"/>
        <dbReference type="ChEBI" id="CHEBI:57296"/>
        <dbReference type="EC" id="4.3.2.3"/>
    </reaction>
</comment>
<evidence type="ECO:0000256" key="1">
    <source>
        <dbReference type="ARBA" id="ARBA00011738"/>
    </source>
</evidence>
<dbReference type="InterPro" id="IPR007247">
    <property type="entry name" value="Ureidogly_lyase"/>
</dbReference>
<dbReference type="PANTHER" id="PTHR21221:SF1">
    <property type="entry name" value="UREIDOGLYCOLATE LYASE"/>
    <property type="match status" value="1"/>
</dbReference>
<dbReference type="AlphaFoldDB" id="A0A381YAZ8"/>
<comment type="subunit">
    <text evidence="1">Homodimer.</text>
</comment>
<dbReference type="GO" id="GO:0006144">
    <property type="term" value="P:purine nucleobase metabolic process"/>
    <property type="evidence" value="ECO:0007669"/>
    <property type="project" value="UniProtKB-KW"/>
</dbReference>
<keyword evidence="2" id="KW-0659">Purine metabolism</keyword>
<proteinExistence type="predicted"/>
<dbReference type="PIRSF" id="PIRSF017306">
    <property type="entry name" value="Ureidogly_hydro"/>
    <property type="match status" value="1"/>
</dbReference>
<reference evidence="5" key="1">
    <citation type="submission" date="2018-05" db="EMBL/GenBank/DDBJ databases">
        <authorList>
            <person name="Lanie J.A."/>
            <person name="Ng W.-L."/>
            <person name="Kazmierczak K.M."/>
            <person name="Andrzejewski T.M."/>
            <person name="Davidsen T.M."/>
            <person name="Wayne K.J."/>
            <person name="Tettelin H."/>
            <person name="Glass J.I."/>
            <person name="Rusch D."/>
            <person name="Podicherti R."/>
            <person name="Tsui H.-C.T."/>
            <person name="Winkler M.E."/>
        </authorList>
    </citation>
    <scope>NUCLEOTIDE SEQUENCE</scope>
</reference>
<name>A0A381YAZ8_9ZZZZ</name>
<accession>A0A381YAZ8</accession>
<keyword evidence="3" id="KW-0456">Lyase</keyword>
<dbReference type="InterPro" id="IPR024060">
    <property type="entry name" value="Ureidoglycolate_lyase_dom_sf"/>
</dbReference>
<evidence type="ECO:0000256" key="2">
    <source>
        <dbReference type="ARBA" id="ARBA00022631"/>
    </source>
</evidence>
<dbReference type="SUPFAM" id="SSF51182">
    <property type="entry name" value="RmlC-like cupins"/>
    <property type="match status" value="1"/>
</dbReference>
<dbReference type="EMBL" id="UINC01017802">
    <property type="protein sequence ID" value="SVA74208.1"/>
    <property type="molecule type" value="Genomic_DNA"/>
</dbReference>
<dbReference type="InterPro" id="IPR011051">
    <property type="entry name" value="RmlC_Cupin_sf"/>
</dbReference>